<dbReference type="KEGG" id="tbe:Trebr_1564"/>
<dbReference type="SUPFAM" id="SSF51735">
    <property type="entry name" value="NAD(P)-binding Rossmann-fold domains"/>
    <property type="match status" value="1"/>
</dbReference>
<dbReference type="PANTHER" id="PTHR10996">
    <property type="entry name" value="2-HYDROXYACID DEHYDROGENASE-RELATED"/>
    <property type="match status" value="1"/>
</dbReference>
<name>F4LPC5_TREBD</name>
<dbReference type="InterPro" id="IPR006140">
    <property type="entry name" value="D-isomer_DH_NAD-bd"/>
</dbReference>
<proteinExistence type="predicted"/>
<dbReference type="GO" id="GO:0005829">
    <property type="term" value="C:cytosol"/>
    <property type="evidence" value="ECO:0007669"/>
    <property type="project" value="TreeGrafter"/>
</dbReference>
<dbReference type="eggNOG" id="COG0111">
    <property type="taxonomic scope" value="Bacteria"/>
</dbReference>
<dbReference type="AlphaFoldDB" id="F4LPC5"/>
<keyword evidence="2" id="KW-0520">NAD</keyword>
<evidence type="ECO:0000256" key="1">
    <source>
        <dbReference type="ARBA" id="ARBA00023002"/>
    </source>
</evidence>
<evidence type="ECO:0000313" key="4">
    <source>
        <dbReference type="EMBL" id="AEE16987.1"/>
    </source>
</evidence>
<sequence length="328" mass="37393">MNILFLTKKEDEYQLHNCFTPEQLTAGRIADYESVRESPQSYTKTTHIFSTWGMPVLSETDIQQYFPQLKYVFYAAGSVQYFARPFLARGVRIFSAWMANAVPVAEFTAAQIILANKGFFQSHDRYAKQGFKASVDYTQSFGGNYGTKVGFLGGGMISRETMKLLKSYDLDLYVSARFLTDEDAALLRVQKTTTEWIFANCQTVSNHLANTEKTREVLNYELFRTMLPNATFINTGRGAQVCAEDLVRAMQEQPARTALLDVTDPDEPLPHQHPYRSCPNIFISPHRAGSFGREVLRLGKYMFDEFQRITDGKEPRYEVTLSMLETMA</sequence>
<dbReference type="GO" id="GO:0030267">
    <property type="term" value="F:glyoxylate reductase (NADPH) activity"/>
    <property type="evidence" value="ECO:0007669"/>
    <property type="project" value="TreeGrafter"/>
</dbReference>
<dbReference type="Pfam" id="PF02826">
    <property type="entry name" value="2-Hacid_dh_C"/>
    <property type="match status" value="1"/>
</dbReference>
<dbReference type="RefSeq" id="WP_013758692.1">
    <property type="nucleotide sequence ID" value="NC_015500.1"/>
</dbReference>
<evidence type="ECO:0000256" key="2">
    <source>
        <dbReference type="ARBA" id="ARBA00023027"/>
    </source>
</evidence>
<dbReference type="EMBL" id="CP002696">
    <property type="protein sequence ID" value="AEE16987.1"/>
    <property type="molecule type" value="Genomic_DNA"/>
</dbReference>
<keyword evidence="5" id="KW-1185">Reference proteome</keyword>
<organism evidence="4 5">
    <name type="scientific">Treponema brennaborense (strain DSM 12168 / CIP 105900 / DD5/3)</name>
    <dbReference type="NCBI Taxonomy" id="906968"/>
    <lineage>
        <taxon>Bacteria</taxon>
        <taxon>Pseudomonadati</taxon>
        <taxon>Spirochaetota</taxon>
        <taxon>Spirochaetia</taxon>
        <taxon>Spirochaetales</taxon>
        <taxon>Treponemataceae</taxon>
        <taxon>Treponema</taxon>
    </lineage>
</organism>
<reference evidence="5" key="1">
    <citation type="submission" date="2011-04" db="EMBL/GenBank/DDBJ databases">
        <title>The complete genome of Treponema brennaborense DSM 12168.</title>
        <authorList>
            <person name="Lucas S."/>
            <person name="Han J."/>
            <person name="Lapidus A."/>
            <person name="Bruce D."/>
            <person name="Goodwin L."/>
            <person name="Pitluck S."/>
            <person name="Peters L."/>
            <person name="Kyrpides N."/>
            <person name="Mavromatis K."/>
            <person name="Ivanova N."/>
            <person name="Mikhailova N."/>
            <person name="Pagani I."/>
            <person name="Teshima H."/>
            <person name="Detter J.C."/>
            <person name="Tapia R."/>
            <person name="Han C."/>
            <person name="Land M."/>
            <person name="Hauser L."/>
            <person name="Markowitz V."/>
            <person name="Cheng J.-F."/>
            <person name="Hugenholtz P."/>
            <person name="Woyke T."/>
            <person name="Wu D."/>
            <person name="Gronow S."/>
            <person name="Wellnitz S."/>
            <person name="Brambilla E."/>
            <person name="Klenk H.-P."/>
            <person name="Eisen J.A."/>
        </authorList>
    </citation>
    <scope>NUCLEOTIDE SEQUENCE [LARGE SCALE GENOMIC DNA]</scope>
    <source>
        <strain evidence="5">DSM 12168 / CIP 105900 / DD5/3</strain>
    </source>
</reference>
<protein>
    <submittedName>
        <fullName evidence="4">D-isomer specific 2-hydroxyacid dehydrogenase NAD-binding protein</fullName>
    </submittedName>
</protein>
<accession>F4LPC5</accession>
<dbReference type="STRING" id="906968.Trebr_1564"/>
<dbReference type="GO" id="GO:0016618">
    <property type="term" value="F:hydroxypyruvate reductase [NAD(P)H] activity"/>
    <property type="evidence" value="ECO:0007669"/>
    <property type="project" value="TreeGrafter"/>
</dbReference>
<dbReference type="HOGENOM" id="CLU_019796_1_3_12"/>
<dbReference type="GO" id="GO:0051287">
    <property type="term" value="F:NAD binding"/>
    <property type="evidence" value="ECO:0007669"/>
    <property type="project" value="InterPro"/>
</dbReference>
<feature type="domain" description="D-isomer specific 2-hydroxyacid dehydrogenase NAD-binding" evidence="3">
    <location>
        <begin position="112"/>
        <end position="288"/>
    </location>
</feature>
<evidence type="ECO:0000259" key="3">
    <source>
        <dbReference type="Pfam" id="PF02826"/>
    </source>
</evidence>
<gene>
    <name evidence="4" type="ordered locus">Trebr_1564</name>
</gene>
<dbReference type="PANTHER" id="PTHR10996:SF178">
    <property type="entry name" value="2-HYDROXYACID DEHYDROGENASE YGL185C-RELATED"/>
    <property type="match status" value="1"/>
</dbReference>
<dbReference type="Gene3D" id="3.40.50.720">
    <property type="entry name" value="NAD(P)-binding Rossmann-like Domain"/>
    <property type="match status" value="2"/>
</dbReference>
<dbReference type="OrthoDB" id="9805416at2"/>
<dbReference type="Proteomes" id="UP000006546">
    <property type="component" value="Chromosome"/>
</dbReference>
<keyword evidence="1" id="KW-0560">Oxidoreductase</keyword>
<dbReference type="InterPro" id="IPR050223">
    <property type="entry name" value="D-isomer_2-hydroxyacid_DH"/>
</dbReference>
<evidence type="ECO:0000313" key="5">
    <source>
        <dbReference type="Proteomes" id="UP000006546"/>
    </source>
</evidence>
<dbReference type="InterPro" id="IPR036291">
    <property type="entry name" value="NAD(P)-bd_dom_sf"/>
</dbReference>